<proteinExistence type="predicted"/>
<evidence type="ECO:0000256" key="3">
    <source>
        <dbReference type="SAM" id="MobiDB-lite"/>
    </source>
</evidence>
<dbReference type="PROSITE" id="PS50994">
    <property type="entry name" value="INTEGRASE"/>
    <property type="match status" value="1"/>
</dbReference>
<feature type="compositionally biased region" description="Polar residues" evidence="3">
    <location>
        <begin position="321"/>
        <end position="333"/>
    </location>
</feature>
<keyword evidence="1" id="KW-0378">Hydrolase</keyword>
<feature type="region of interest" description="Disordered" evidence="3">
    <location>
        <begin position="277"/>
        <end position="341"/>
    </location>
</feature>
<evidence type="ECO:0000256" key="1">
    <source>
        <dbReference type="ARBA" id="ARBA00022750"/>
    </source>
</evidence>
<evidence type="ECO:0000313" key="7">
    <source>
        <dbReference type="Proteomes" id="UP000245464"/>
    </source>
</evidence>
<keyword evidence="1" id="KW-0064">Aspartyl protease</keyword>
<feature type="domain" description="Integrase catalytic" evidence="4">
    <location>
        <begin position="632"/>
        <end position="800"/>
    </location>
</feature>
<dbReference type="GO" id="GO:0015074">
    <property type="term" value="P:DNA integration"/>
    <property type="evidence" value="ECO:0007669"/>
    <property type="project" value="InterPro"/>
</dbReference>
<dbReference type="Pfam" id="PF07727">
    <property type="entry name" value="RVT_2"/>
    <property type="match status" value="1"/>
</dbReference>
<dbReference type="InterPro" id="IPR043502">
    <property type="entry name" value="DNA/RNA_pol_sf"/>
</dbReference>
<evidence type="ECO:0000313" key="5">
    <source>
        <dbReference type="EMBL" id="KAF7566833.1"/>
    </source>
</evidence>
<feature type="region of interest" description="Disordered" evidence="3">
    <location>
        <begin position="909"/>
        <end position="965"/>
    </location>
</feature>
<dbReference type="RefSeq" id="XP_065962019.1">
    <property type="nucleotide sequence ID" value="XM_066107570.1"/>
</dbReference>
<dbReference type="InterPro" id="IPR012337">
    <property type="entry name" value="RNaseH-like_sf"/>
</dbReference>
<dbReference type="PANTHER" id="PTHR11439:SF440">
    <property type="entry name" value="INTEGRASE CATALYTIC DOMAIN-CONTAINING PROTEIN"/>
    <property type="match status" value="1"/>
</dbReference>
<dbReference type="Gene3D" id="3.30.420.10">
    <property type="entry name" value="Ribonuclease H-like superfamily/Ribonuclease H"/>
    <property type="match status" value="1"/>
</dbReference>
<dbReference type="GO" id="GO:0004190">
    <property type="term" value="F:aspartic-type endopeptidase activity"/>
    <property type="evidence" value="ECO:0007669"/>
    <property type="project" value="UniProtKB-KW"/>
</dbReference>
<dbReference type="CDD" id="cd09272">
    <property type="entry name" value="RNase_HI_RT_Ty1"/>
    <property type="match status" value="1"/>
</dbReference>
<dbReference type="PANTHER" id="PTHR11439">
    <property type="entry name" value="GAG-POL-RELATED RETROTRANSPOSON"/>
    <property type="match status" value="1"/>
</dbReference>
<dbReference type="Pfam" id="PF22936">
    <property type="entry name" value="Pol_BBD"/>
    <property type="match status" value="1"/>
</dbReference>
<protein>
    <recommendedName>
        <fullName evidence="4">Integrase catalytic domain-containing protein</fullName>
    </recommendedName>
</protein>
<reference evidence="6 7" key="1">
    <citation type="journal article" date="2018" name="BMC Genomics">
        <title>Comparative genomics of the wheat fungal pathogen Pyrenophora tritici-repentis reveals chromosomal variations and genome plasticity.</title>
        <authorList>
            <person name="Moolhuijzen P."/>
            <person name="See P.T."/>
            <person name="Hane J.K."/>
            <person name="Shi G."/>
            <person name="Liu Z."/>
            <person name="Oliver R.P."/>
            <person name="Moffat C.S."/>
        </authorList>
    </citation>
    <scope>NUCLEOTIDE SEQUENCE [LARGE SCALE GENOMIC DNA]</scope>
    <source>
        <strain evidence="6">M4</strain>
    </source>
</reference>
<dbReference type="InterPro" id="IPR001584">
    <property type="entry name" value="Integrase_cat-core"/>
</dbReference>
<dbReference type="InterPro" id="IPR036397">
    <property type="entry name" value="RNaseH_sf"/>
</dbReference>
<organism evidence="6 7">
    <name type="scientific">Pyrenophora tritici-repentis</name>
    <dbReference type="NCBI Taxonomy" id="45151"/>
    <lineage>
        <taxon>Eukaryota</taxon>
        <taxon>Fungi</taxon>
        <taxon>Dikarya</taxon>
        <taxon>Ascomycota</taxon>
        <taxon>Pezizomycotina</taxon>
        <taxon>Dothideomycetes</taxon>
        <taxon>Pleosporomycetidae</taxon>
        <taxon>Pleosporales</taxon>
        <taxon>Pleosporineae</taxon>
        <taxon>Pleosporaceae</taxon>
        <taxon>Pyrenophora</taxon>
    </lineage>
</organism>
<feature type="region of interest" description="Disordered" evidence="3">
    <location>
        <begin position="730"/>
        <end position="751"/>
    </location>
</feature>
<comment type="caution">
    <text evidence="6">The sequence shown here is derived from an EMBL/GenBank/DDBJ whole genome shotgun (WGS) entry which is preliminary data.</text>
</comment>
<dbReference type="Proteomes" id="UP000245464">
    <property type="component" value="Chromosome 5"/>
</dbReference>
<dbReference type="GeneID" id="90956607"/>
<evidence type="ECO:0000259" key="4">
    <source>
        <dbReference type="PROSITE" id="PS50994"/>
    </source>
</evidence>
<name>A0A834VPB7_9PLEO</name>
<dbReference type="Pfam" id="PF13976">
    <property type="entry name" value="gag_pre-integrs"/>
    <property type="match status" value="1"/>
</dbReference>
<dbReference type="KEGG" id="ptrr:90956607"/>
<feature type="compositionally biased region" description="Polar residues" evidence="3">
    <location>
        <begin position="283"/>
        <end position="295"/>
    </location>
</feature>
<feature type="compositionally biased region" description="Pro residues" evidence="3">
    <location>
        <begin position="956"/>
        <end position="965"/>
    </location>
</feature>
<dbReference type="InterPro" id="IPR054722">
    <property type="entry name" value="PolX-like_BBD"/>
</dbReference>
<dbReference type="Proteomes" id="UP000245464">
    <property type="component" value="Chromosome 9"/>
</dbReference>
<dbReference type="GO" id="GO:0003723">
    <property type="term" value="F:RNA binding"/>
    <property type="evidence" value="ECO:0007669"/>
    <property type="project" value="UniProtKB-KW"/>
</dbReference>
<accession>A0A834VPB7</accession>
<sequence length="1563" mass="176746">MTTFTTRDATVTLRDQSDYTGWMLQLQARCVAHNIWDKINPKSTTQPLREPKDIRIPVFANYQAAAGIGEPERLSELSSSGQKAFKEDLEYYRMSMEQYKSDRHRYEKEQSSFQHIMTLIQSSVSPHLLRTCCLPDKTLREWIANLQLTVGVDDETEKDRARERYLAALRPMRSAAQWDTWLAEYDQAATHAETYNVPELSQLSTTTKDFLAAVNKTAPIWATNFQDNGRGAVGMSRKEMMKRFREHMMINHPLRSGKHKAAMAAYDGPYGSTLAGGEYDQELSGTPHSSKSAPSTKMKPGQTPLTTYRGRPRKQRRTGADPNTNVQAGSTKSTLKRSSEQDSFTTAGVQCQACGQHHSIRTCFYLYPETAPEWWQPNETISELIKFRRIHDSSFQGLIRGQSRPQGRKITDVDAALTTIARSGTAEHTYPLARSFILDSGATCHITNNPDRIYNYRPSSLGDYIWAGSIKIWIRGYGTTDITLQHQHGTTKLVLRDVAICPEIVCNLVSFRLLRQRGIWWDTKSNPTNLRGPDDQVIGNLSETFGQWVLEYSPLPQAFVHTRAITTRTQRGPKKASAMLWHKRLGHPGPAAIEHLVQQSEGVRVQGVTTVQCDSCGRAKSKRQIRRLPRTNDEGPGERLAIDFHTYEVQAITKEKSQMLITDRFSGLQWDLYFTDNRTAKSIIRLLTTFFLFMKNHYNISVKTIESDNEITTVKPDVERWLATQGIRVEPSAPDTQAQNGGAERSGGVNKEKARAMRLDANLSWELWPEITRAAVYLYNRTPNYNNHWKTPYEVFFTRVAFSNGIVTSLRKPNLTHLKAYGCKAFAMTDDTHRGKSRLQRLDPKAWIGYLVGYRSSNIYRIWIPSLAKVMSTRDVVFDEQSIFDGKTEDLMDNLMHNTLEEIATHVRTIELPTPAQQPETESFYEDSPPEESLAQDSEGDQPGYYQGRKIRDSYPTPPATPPPAALLARLMAGASLDEKDRQGTPKTAPWAAAFMAGTQAGKVGEYRGVAMDKAAIVRMLAKGLKPHRSQLPPLPTCRTKLEDHPMGELFKEAEQSHLASHYQMNSWTEFPIKKIKQTGQQILGCMWVYTYKLDKHHRLLKCKARLVVRGDQQRNITSQDTYAATLASRSFRMLTAIAAKYDLELKQYDVANAFVHATIDREVFMRMPRGHQKPGTILKLNKALYGLRISPLLWQKEFTGTLKELGFQEVPHEPCCLIKDGIIIFFYVDDIILAYHKDMEQSAQQAIARLQDRYLFTGETTYNDRKARTIQLSQAAYADKISRLADRTDIRHDTPMATAELLPRDGLASPSEINKYQRKIGSLLFAAVTTRPDIAFATSRLARFLSNPGPEHHDAADRVLQYLLATKHLALQLGGGAGLQIASDASFADNTLDRKSSQGYAIKLFNGLIAWKANKQDTVTTSTTEAELLALSQVAKEALFLSRLLKELNIQLDTPSITIQCDNKQTIRLVTEEVSKLQTKLRHVDIHNHWIRQEVSTGRISVEYIPTADMIADGLTKSLPPNKWPEFLEQLGLVPAKEILARNSAPLEEIQEKLENLVVSLE</sequence>
<evidence type="ECO:0000313" key="6">
    <source>
        <dbReference type="EMBL" id="KAF7570458.1"/>
    </source>
</evidence>
<evidence type="ECO:0000256" key="2">
    <source>
        <dbReference type="ARBA" id="ARBA00022884"/>
    </source>
</evidence>
<dbReference type="Pfam" id="PF25597">
    <property type="entry name" value="SH3_retrovirus"/>
    <property type="match status" value="1"/>
</dbReference>
<keyword evidence="1" id="KW-0645">Protease</keyword>
<dbReference type="EMBL" id="NQIK02000009">
    <property type="protein sequence ID" value="KAF7566833.1"/>
    <property type="molecule type" value="Genomic_DNA"/>
</dbReference>
<dbReference type="SUPFAM" id="SSF53098">
    <property type="entry name" value="Ribonuclease H-like"/>
    <property type="match status" value="1"/>
</dbReference>
<gene>
    <name evidence="6" type="ORF">PtrM4_104600</name>
    <name evidence="5" type="ORF">PtrM4_151530</name>
</gene>
<dbReference type="InterPro" id="IPR057670">
    <property type="entry name" value="SH3_retrovirus"/>
</dbReference>
<dbReference type="SUPFAM" id="SSF56672">
    <property type="entry name" value="DNA/RNA polymerases"/>
    <property type="match status" value="1"/>
</dbReference>
<dbReference type="InterPro" id="IPR025724">
    <property type="entry name" value="GAG-pre-integrase_dom"/>
</dbReference>
<dbReference type="GO" id="GO:0005634">
    <property type="term" value="C:nucleus"/>
    <property type="evidence" value="ECO:0007669"/>
    <property type="project" value="UniProtKB-ARBA"/>
</dbReference>
<keyword evidence="2" id="KW-0694">RNA-binding</keyword>
<dbReference type="EMBL" id="NQIK02000005">
    <property type="protein sequence ID" value="KAF7570458.1"/>
    <property type="molecule type" value="Genomic_DNA"/>
</dbReference>
<dbReference type="InterPro" id="IPR013103">
    <property type="entry name" value="RVT_2"/>
</dbReference>